<name>A0AAF1KIZ1_9PROT</name>
<organism evidence="1 2">
    <name type="scientific">Plastoroseomonas arctica</name>
    <dbReference type="NCBI Taxonomy" id="1509237"/>
    <lineage>
        <taxon>Bacteria</taxon>
        <taxon>Pseudomonadati</taxon>
        <taxon>Pseudomonadota</taxon>
        <taxon>Alphaproteobacteria</taxon>
        <taxon>Acetobacterales</taxon>
        <taxon>Acetobacteraceae</taxon>
        <taxon>Plastoroseomonas</taxon>
    </lineage>
</organism>
<evidence type="ECO:0000313" key="1">
    <source>
        <dbReference type="EMBL" id="MBR0654525.1"/>
    </source>
</evidence>
<dbReference type="RefSeq" id="WP_211873340.1">
    <property type="nucleotide sequence ID" value="NZ_JAAEDH010000004.1"/>
</dbReference>
<comment type="caution">
    <text evidence="1">The sequence shown here is derived from an EMBL/GenBank/DDBJ whole genome shotgun (WGS) entry which is preliminary data.</text>
</comment>
<dbReference type="EMBL" id="JAAEDH010000004">
    <property type="protein sequence ID" value="MBR0654525.1"/>
    <property type="molecule type" value="Genomic_DNA"/>
</dbReference>
<keyword evidence="2" id="KW-1185">Reference proteome</keyword>
<sequence>MPLYIFGTGGHIYEEPSLFIAVVAWPELLLRDDTAFDHHHACLVAYMLRAQADIEPTWASRPHFLKPCYLFPSRIEIFQSMTKTLARFGQAMTCALIARPFVAARLFSDPPPLPPGLERTSLNAVMNYVLGTRTDQPNFEQKVFRRHKPVLHLALALDQWLLRQRTPLEVIFLGHGLPWLVNQAQQLEGPVSTLQQFRVDPAGQIQIRLRELVSTGVPSEDTSKKA</sequence>
<proteinExistence type="predicted"/>
<evidence type="ECO:0000313" key="2">
    <source>
        <dbReference type="Proteomes" id="UP001196068"/>
    </source>
</evidence>
<accession>A0AAF1KIZ1</accession>
<gene>
    <name evidence="1" type="ORF">GXW79_05470</name>
</gene>
<dbReference type="AlphaFoldDB" id="A0AAF1KIZ1"/>
<dbReference type="Proteomes" id="UP001196068">
    <property type="component" value="Unassembled WGS sequence"/>
</dbReference>
<reference evidence="1" key="1">
    <citation type="submission" date="2020-01" db="EMBL/GenBank/DDBJ databases">
        <authorList>
            <person name="Rat A."/>
        </authorList>
    </citation>
    <scope>NUCLEOTIDE SEQUENCE</scope>
    <source>
        <strain evidence="1">LMG 28251</strain>
    </source>
</reference>
<reference evidence="1" key="2">
    <citation type="journal article" date="2021" name="Syst. Appl. Microbiol.">
        <title>Roseomonas hellenica sp. nov., isolated from roots of wild-growing Alkanna tinctoria.</title>
        <authorList>
            <person name="Rat A."/>
            <person name="Naranjo H.D."/>
            <person name="Lebbe L."/>
            <person name="Cnockaert M."/>
            <person name="Krigas N."/>
            <person name="Grigoriadou K."/>
            <person name="Maloupa E."/>
            <person name="Willems A."/>
        </authorList>
    </citation>
    <scope>NUCLEOTIDE SEQUENCE</scope>
    <source>
        <strain evidence="1">LMG 28251</strain>
    </source>
</reference>
<protein>
    <submittedName>
        <fullName evidence="1">Uncharacterized protein</fullName>
    </submittedName>
</protein>